<evidence type="ECO:0000259" key="15">
    <source>
        <dbReference type="Pfam" id="PF00206"/>
    </source>
</evidence>
<dbReference type="HOGENOM" id="CLU_025566_2_0_6"/>
<dbReference type="STRING" id="1199245.A359_01170"/>
<dbReference type="GO" id="GO:0006189">
    <property type="term" value="P:'de novo' IMP biosynthetic process"/>
    <property type="evidence" value="ECO:0007669"/>
    <property type="project" value="UniProtKB-UniPathway"/>
</dbReference>
<feature type="domain" description="Adenylosuccinate lyase PurB C-terminal" evidence="16">
    <location>
        <begin position="331"/>
        <end position="445"/>
    </location>
</feature>
<dbReference type="FunFam" id="1.10.275.10:FF:000003">
    <property type="entry name" value="Adenylosuccinate lyase"/>
    <property type="match status" value="1"/>
</dbReference>
<evidence type="ECO:0000256" key="5">
    <source>
        <dbReference type="ARBA" id="ARBA00012339"/>
    </source>
</evidence>
<evidence type="ECO:0000256" key="10">
    <source>
        <dbReference type="ARBA" id="ARBA00025012"/>
    </source>
</evidence>
<evidence type="ECO:0000256" key="7">
    <source>
        <dbReference type="ARBA" id="ARBA00022755"/>
    </source>
</evidence>
<organism evidence="17 18">
    <name type="scientific">secondary endosymbiont of Ctenarytaina eucalypti</name>
    <dbReference type="NCBI Taxonomy" id="1199245"/>
    <lineage>
        <taxon>Bacteria</taxon>
        <taxon>Pseudomonadati</taxon>
        <taxon>Pseudomonadota</taxon>
        <taxon>Gammaproteobacteria</taxon>
        <taxon>Enterobacterales</taxon>
        <taxon>Enterobacteriaceae</taxon>
        <taxon>aphid secondary symbionts</taxon>
    </lineage>
</organism>
<dbReference type="NCBIfam" id="TIGR00928">
    <property type="entry name" value="purB"/>
    <property type="match status" value="1"/>
</dbReference>
<comment type="subunit">
    <text evidence="4">Homotetramer. Residues from neighboring subunits contribute catalytic and substrate-binding residues to each active site.</text>
</comment>
<sequence>MELSSLTAVSPIDGRYSDTVSVLRAIFSEFGLLKFRTQVEVSWLQTLASCDEIKEVPPFDNNAKGYLNAIVSNFSVTDAERIKTIERTTNHDVKALEYFLKENISKEPALFAVREFIHFACTSEDINNLAHALMLSAARDAILLPAWRQIIDSLSTLAKLYRHIPLLSRTHGQPATPSTLGKEMANFVYRMTRQYRQLERVEILGKINGAVGNYNAHMVAYPEVDWHRLSEEFVTGLGIRWNPYTTQIEPHDYIAEMFNCIVRFNTIVIDFNRDIWGYIALNYFTQRTMMGEIGSSTMPHKINPIEFENSEGNLGLANAVMSHLAEKLPVSRWQRDLSDSTVLRNLGVGIAYALIAYQSTLKGMSKLEVNQAHLLLELENNWEILAEPIQTVMRRYGIEKPYEQLKELTRSKRVNAEVIKAFIDSLTLPDEAKVRLKSLTPDNYIGLAVDMVDKLQ</sequence>
<dbReference type="InterPro" id="IPR000362">
    <property type="entry name" value="Fumarate_lyase_fam"/>
</dbReference>
<evidence type="ECO:0000313" key="18">
    <source>
        <dbReference type="Proteomes" id="UP000003936"/>
    </source>
</evidence>
<protein>
    <recommendedName>
        <fullName evidence="6 13">Adenylosuccinate lyase</fullName>
        <shortName evidence="14">ASL</shortName>
        <ecNumber evidence="5 13">4.3.2.2</ecNumber>
    </recommendedName>
    <alternativeName>
        <fullName evidence="11 14">Adenylosuccinase</fullName>
    </alternativeName>
</protein>
<evidence type="ECO:0000256" key="11">
    <source>
        <dbReference type="ARBA" id="ARBA00030717"/>
    </source>
</evidence>
<keyword evidence="7 14" id="KW-0658">Purine biosynthesis</keyword>
<dbReference type="GO" id="GO:0044208">
    <property type="term" value="P:'de novo' AMP biosynthetic process"/>
    <property type="evidence" value="ECO:0007669"/>
    <property type="project" value="UniProtKB-UniPathway"/>
</dbReference>
<evidence type="ECO:0000256" key="4">
    <source>
        <dbReference type="ARBA" id="ARBA00011668"/>
    </source>
</evidence>
<evidence type="ECO:0000256" key="8">
    <source>
        <dbReference type="ARBA" id="ARBA00023239"/>
    </source>
</evidence>
<comment type="catalytic activity">
    <reaction evidence="9">
        <text>(2S)-2-[5-amino-1-(5-phospho-beta-D-ribosyl)imidazole-4-carboxamido]succinate = 5-amino-1-(5-phospho-beta-D-ribosyl)imidazole-4-carboxamide + fumarate</text>
        <dbReference type="Rhea" id="RHEA:23920"/>
        <dbReference type="ChEBI" id="CHEBI:29806"/>
        <dbReference type="ChEBI" id="CHEBI:58443"/>
        <dbReference type="ChEBI" id="CHEBI:58475"/>
        <dbReference type="EC" id="4.3.2.2"/>
    </reaction>
    <physiologicalReaction direction="left-to-right" evidence="9">
        <dbReference type="Rhea" id="RHEA:23921"/>
    </physiologicalReaction>
</comment>
<dbReference type="GO" id="GO:0004018">
    <property type="term" value="F:N6-(1,2-dicarboxyethyl)AMP AMP-lyase (fumarate-forming) activity"/>
    <property type="evidence" value="ECO:0007669"/>
    <property type="project" value="UniProtKB-UniRule"/>
</dbReference>
<dbReference type="InterPro" id="IPR008948">
    <property type="entry name" value="L-Aspartase-like"/>
</dbReference>
<dbReference type="InterPro" id="IPR020557">
    <property type="entry name" value="Fumarate_lyase_CS"/>
</dbReference>
<accession>J3TWW3</accession>
<dbReference type="FunFam" id="1.10.40.30:FF:000004">
    <property type="entry name" value="Adenylosuccinate lyase"/>
    <property type="match status" value="1"/>
</dbReference>
<dbReference type="PANTHER" id="PTHR43411:SF1">
    <property type="entry name" value="ADENYLOSUCCINATE LYASE"/>
    <property type="match status" value="1"/>
</dbReference>
<evidence type="ECO:0000313" key="17">
    <source>
        <dbReference type="EMBL" id="AFP84520.1"/>
    </source>
</evidence>
<comment type="pathway">
    <text evidence="2 14">Purine metabolism; AMP biosynthesis via de novo pathway; AMP from IMP: step 2/2.</text>
</comment>
<evidence type="ECO:0000256" key="1">
    <source>
        <dbReference type="ARBA" id="ARBA00004706"/>
    </source>
</evidence>
<feature type="domain" description="Fumarate lyase N-terminal" evidence="15">
    <location>
        <begin position="14"/>
        <end position="312"/>
    </location>
</feature>
<dbReference type="KEGG" id="sect:A359_01170"/>
<dbReference type="GO" id="GO:0070626">
    <property type="term" value="F:(S)-2-(5-amino-1-(5-phospho-D-ribosyl)imidazole-4-carboxamido) succinate lyase (fumarate-forming) activity"/>
    <property type="evidence" value="ECO:0007669"/>
    <property type="project" value="RHEA"/>
</dbReference>
<evidence type="ECO:0000259" key="16">
    <source>
        <dbReference type="Pfam" id="PF08328"/>
    </source>
</evidence>
<evidence type="ECO:0000256" key="2">
    <source>
        <dbReference type="ARBA" id="ARBA00004734"/>
    </source>
</evidence>
<dbReference type="UniPathway" id="UPA00074">
    <property type="reaction ID" value="UER00132"/>
</dbReference>
<evidence type="ECO:0000256" key="13">
    <source>
        <dbReference type="NCBIfam" id="TIGR00928"/>
    </source>
</evidence>
<name>J3TWW3_9ENTR</name>
<evidence type="ECO:0000256" key="12">
    <source>
        <dbReference type="ARBA" id="ARBA00049115"/>
    </source>
</evidence>
<dbReference type="PATRIC" id="fig|1199245.3.peg.133"/>
<dbReference type="GO" id="GO:0005829">
    <property type="term" value="C:cytosol"/>
    <property type="evidence" value="ECO:0007669"/>
    <property type="project" value="TreeGrafter"/>
</dbReference>
<dbReference type="CDD" id="cd01598">
    <property type="entry name" value="PurB"/>
    <property type="match status" value="1"/>
</dbReference>
<dbReference type="Gene3D" id="1.20.200.10">
    <property type="entry name" value="Fumarase/aspartase (Central domain)"/>
    <property type="match status" value="1"/>
</dbReference>
<dbReference type="Proteomes" id="UP000003936">
    <property type="component" value="Chromosome"/>
</dbReference>
<gene>
    <name evidence="17" type="ORF">A359_01170</name>
</gene>
<evidence type="ECO:0000256" key="14">
    <source>
        <dbReference type="RuleBase" id="RU361172"/>
    </source>
</evidence>
<comment type="similarity">
    <text evidence="3 14">Belongs to the lyase 1 family. Adenylosuccinate lyase subfamily.</text>
</comment>
<dbReference type="InterPro" id="IPR022761">
    <property type="entry name" value="Fumarate_lyase_N"/>
</dbReference>
<evidence type="ECO:0000256" key="6">
    <source>
        <dbReference type="ARBA" id="ARBA00017058"/>
    </source>
</evidence>
<comment type="pathway">
    <text evidence="1 14">Purine metabolism; IMP biosynthesis via de novo pathway; 5-amino-1-(5-phospho-D-ribosyl)imidazole-4-carboxamide from 5-amino-1-(5-phospho-D-ribosyl)imidazole-4-carboxylate: step 2/2.</text>
</comment>
<keyword evidence="18" id="KW-1185">Reference proteome</keyword>
<dbReference type="UniPathway" id="UPA00075">
    <property type="reaction ID" value="UER00336"/>
</dbReference>
<dbReference type="Pfam" id="PF08328">
    <property type="entry name" value="ASL_C"/>
    <property type="match status" value="1"/>
</dbReference>
<dbReference type="Pfam" id="PF00206">
    <property type="entry name" value="Lyase_1"/>
    <property type="match status" value="1"/>
</dbReference>
<evidence type="ECO:0000256" key="3">
    <source>
        <dbReference type="ARBA" id="ARBA00008273"/>
    </source>
</evidence>
<dbReference type="NCBIfam" id="NF006764">
    <property type="entry name" value="PRK09285.1"/>
    <property type="match status" value="1"/>
</dbReference>
<reference evidence="17 18" key="1">
    <citation type="journal article" date="2012" name="Mol. Biol. Evol.">
        <title>Genome reduction and co-evolution between the primary and secondary bacterial symbionts of psyllids.</title>
        <authorList>
            <person name="Sloan D.B."/>
            <person name="Moran N.A."/>
        </authorList>
    </citation>
    <scope>NUCLEOTIDE SEQUENCE [LARGE SCALE GENOMIC DNA]</scope>
    <source>
        <strain evidence="17">Ceuc_S</strain>
    </source>
</reference>
<comment type="catalytic activity">
    <reaction evidence="12">
        <text>N(6)-(1,2-dicarboxyethyl)-AMP = fumarate + AMP</text>
        <dbReference type="Rhea" id="RHEA:16853"/>
        <dbReference type="ChEBI" id="CHEBI:29806"/>
        <dbReference type="ChEBI" id="CHEBI:57567"/>
        <dbReference type="ChEBI" id="CHEBI:456215"/>
        <dbReference type="EC" id="4.3.2.2"/>
    </reaction>
    <physiologicalReaction direction="left-to-right" evidence="12">
        <dbReference type="Rhea" id="RHEA:16854"/>
    </physiologicalReaction>
</comment>
<dbReference type="EMBL" id="CP003546">
    <property type="protein sequence ID" value="AFP84520.1"/>
    <property type="molecule type" value="Genomic_DNA"/>
</dbReference>
<dbReference type="PROSITE" id="PS00163">
    <property type="entry name" value="FUMARATE_LYASES"/>
    <property type="match status" value="1"/>
</dbReference>
<dbReference type="EC" id="4.3.2.2" evidence="5 13"/>
<evidence type="ECO:0000256" key="9">
    <source>
        <dbReference type="ARBA" id="ARBA00024477"/>
    </source>
</evidence>
<dbReference type="PANTHER" id="PTHR43411">
    <property type="entry name" value="ADENYLOSUCCINATE LYASE"/>
    <property type="match status" value="1"/>
</dbReference>
<dbReference type="PRINTS" id="PR00149">
    <property type="entry name" value="FUMRATELYASE"/>
</dbReference>
<dbReference type="InterPro" id="IPR024083">
    <property type="entry name" value="Fumarase/histidase_N"/>
</dbReference>
<dbReference type="RefSeq" id="WP_014887818.1">
    <property type="nucleotide sequence ID" value="NC_018419.1"/>
</dbReference>
<dbReference type="InterPro" id="IPR047136">
    <property type="entry name" value="PurB_bact"/>
</dbReference>
<proteinExistence type="inferred from homology"/>
<dbReference type="InterPro" id="IPR013539">
    <property type="entry name" value="PurB_C"/>
</dbReference>
<dbReference type="OrthoDB" id="9768878at2"/>
<keyword evidence="8 14" id="KW-0456">Lyase</keyword>
<dbReference type="FunFam" id="1.20.200.10:FF:000004">
    <property type="entry name" value="Adenylosuccinate lyase"/>
    <property type="match status" value="1"/>
</dbReference>
<dbReference type="Gene3D" id="1.10.275.10">
    <property type="entry name" value="Fumarase/aspartase (N-terminal domain)"/>
    <property type="match status" value="1"/>
</dbReference>
<dbReference type="SUPFAM" id="SSF48557">
    <property type="entry name" value="L-aspartase-like"/>
    <property type="match status" value="1"/>
</dbReference>
<dbReference type="AlphaFoldDB" id="J3TWW3"/>
<comment type="function">
    <text evidence="10">Catalyzes two reactions in de novo purine nucleotide biosynthesis. Catalyzes the breakdown of 5-aminoimidazole- (N-succinylocarboxamide) ribotide (SAICAR or 2-[5-amino-1-(5-phospho-beta-D-ribosyl)imidazole-4-carboxamido]succinate) to 5-aminoimidazole-4-carboxamide ribotide (AICAR or 5-amino-1-(5-phospho-beta-D-ribosyl)imidazole-4-carboxamide) and fumarate, and of adenylosuccinate (ADS or N(6)-(1,2-dicarboxyethyl)-AMP) to adenosine monophosphate (AMP) and fumarate.</text>
</comment>
<dbReference type="Gene3D" id="1.10.40.30">
    <property type="entry name" value="Fumarase/aspartase (C-terminal domain)"/>
    <property type="match status" value="1"/>
</dbReference>
<dbReference type="InterPro" id="IPR004769">
    <property type="entry name" value="Pur_lyase"/>
</dbReference>